<gene>
    <name evidence="1" type="ORF">J2Z43_000354</name>
</gene>
<sequence>MYKLTKDEDGMLTTNINCPVCENKFIFIEGDNGSINIDARSVVISAKCTECGHKEEYESEL</sequence>
<dbReference type="EMBL" id="JAGGJX010000001">
    <property type="protein sequence ID" value="MBP1853964.1"/>
    <property type="molecule type" value="Genomic_DNA"/>
</dbReference>
<comment type="caution">
    <text evidence="1">The sequence shown here is derived from an EMBL/GenBank/DDBJ whole genome shotgun (WGS) entry which is preliminary data.</text>
</comment>
<dbReference type="RefSeq" id="WP_209455564.1">
    <property type="nucleotide sequence ID" value="NZ_BAAACS010000017.1"/>
</dbReference>
<keyword evidence="2" id="KW-1185">Reference proteome</keyword>
<accession>A0ABS4E7P2</accession>
<proteinExistence type="predicted"/>
<organism evidence="1 2">
    <name type="scientific">Metaclostridioides mangenotii</name>
    <dbReference type="NCBI Taxonomy" id="1540"/>
    <lineage>
        <taxon>Bacteria</taxon>
        <taxon>Bacillati</taxon>
        <taxon>Bacillota</taxon>
        <taxon>Clostridia</taxon>
        <taxon>Peptostreptococcales</taxon>
        <taxon>Peptostreptococcaceae</taxon>
        <taxon>Metaclostridioides</taxon>
    </lineage>
</organism>
<dbReference type="Proteomes" id="UP000767291">
    <property type="component" value="Unassembled WGS sequence"/>
</dbReference>
<evidence type="ECO:0000313" key="1">
    <source>
        <dbReference type="EMBL" id="MBP1853964.1"/>
    </source>
</evidence>
<evidence type="ECO:0000313" key="2">
    <source>
        <dbReference type="Proteomes" id="UP000767291"/>
    </source>
</evidence>
<reference evidence="1 2" key="1">
    <citation type="submission" date="2021-03" db="EMBL/GenBank/DDBJ databases">
        <title>Genomic Encyclopedia of Type Strains, Phase IV (KMG-IV): sequencing the most valuable type-strain genomes for metagenomic binning, comparative biology and taxonomic classification.</title>
        <authorList>
            <person name="Goeker M."/>
        </authorList>
    </citation>
    <scope>NUCLEOTIDE SEQUENCE [LARGE SCALE GENOMIC DNA]</scope>
    <source>
        <strain evidence="1 2">DSM 1289</strain>
    </source>
</reference>
<name>A0ABS4E7P2_9FIRM</name>
<protein>
    <submittedName>
        <fullName evidence="1">C4-type Zn-finger protein</fullName>
    </submittedName>
</protein>